<feature type="transmembrane region" description="Helical" evidence="7">
    <location>
        <begin position="62"/>
        <end position="86"/>
    </location>
</feature>
<dbReference type="OrthoDB" id="3648309at2759"/>
<dbReference type="PANTHER" id="PTHR31123:SF4">
    <property type="entry name" value="PROTEIN ALCS"/>
    <property type="match status" value="1"/>
</dbReference>
<dbReference type="HOGENOM" id="CLU_051062_4_0_1"/>
<evidence type="ECO:0000313" key="9">
    <source>
        <dbReference type="Proteomes" id="UP000016935"/>
    </source>
</evidence>
<dbReference type="STRING" id="671987.R0KJW6"/>
<sequence>MSDTSAMEHEKIEMGSNPGRDETPLSRQLTVNLTPEQYERLFFQPSAPRNGDFAKRFSNPTLLGLFGFLVPYTATCCILCGFRGALPPQSLVGLTGSFYSFGAWSWFILGNSFPMTIFIVYGAHYIALAYGQAPTSETLLAFQDLGGATGAAYNTSQGFYNVSMVLVSFMFLLGTFRVNACFILLFLGVTILFAFVAAANFNIAAHGTATDMAYVKTLLKAGGAFGLMSAVVGWYLVLVTVCEMAAIPCPLPVFDLSSRIFPPKPKPSKEE</sequence>
<evidence type="ECO:0000256" key="4">
    <source>
        <dbReference type="ARBA" id="ARBA00022989"/>
    </source>
</evidence>
<dbReference type="GO" id="GO:0015123">
    <property type="term" value="F:acetate transmembrane transporter activity"/>
    <property type="evidence" value="ECO:0007669"/>
    <property type="project" value="TreeGrafter"/>
</dbReference>
<evidence type="ECO:0000256" key="2">
    <source>
        <dbReference type="ARBA" id="ARBA00005587"/>
    </source>
</evidence>
<gene>
    <name evidence="8" type="ORF">SETTUDRAFT_176858</name>
</gene>
<dbReference type="Proteomes" id="UP000016935">
    <property type="component" value="Unassembled WGS sequence"/>
</dbReference>
<feature type="transmembrane region" description="Helical" evidence="7">
    <location>
        <begin position="217"/>
        <end position="237"/>
    </location>
</feature>
<feature type="compositionally biased region" description="Basic and acidic residues" evidence="6">
    <location>
        <begin position="1"/>
        <end position="24"/>
    </location>
</feature>
<evidence type="ECO:0000256" key="7">
    <source>
        <dbReference type="SAM" id="Phobius"/>
    </source>
</evidence>
<organism evidence="8 9">
    <name type="scientific">Exserohilum turcicum (strain 28A)</name>
    <name type="common">Northern leaf blight fungus</name>
    <name type="synonym">Setosphaeria turcica</name>
    <dbReference type="NCBI Taxonomy" id="671987"/>
    <lineage>
        <taxon>Eukaryota</taxon>
        <taxon>Fungi</taxon>
        <taxon>Dikarya</taxon>
        <taxon>Ascomycota</taxon>
        <taxon>Pezizomycotina</taxon>
        <taxon>Dothideomycetes</taxon>
        <taxon>Pleosporomycetidae</taxon>
        <taxon>Pleosporales</taxon>
        <taxon>Pleosporineae</taxon>
        <taxon>Pleosporaceae</taxon>
        <taxon>Exserohilum</taxon>
    </lineage>
</organism>
<feature type="transmembrane region" description="Helical" evidence="7">
    <location>
        <begin position="158"/>
        <end position="176"/>
    </location>
</feature>
<name>R0KJW6_EXST2</name>
<reference evidence="8 9" key="1">
    <citation type="journal article" date="2012" name="PLoS Pathog.">
        <title>Diverse lifestyles and strategies of plant pathogenesis encoded in the genomes of eighteen Dothideomycetes fungi.</title>
        <authorList>
            <person name="Ohm R.A."/>
            <person name="Feau N."/>
            <person name="Henrissat B."/>
            <person name="Schoch C.L."/>
            <person name="Horwitz B.A."/>
            <person name="Barry K.W."/>
            <person name="Condon B.J."/>
            <person name="Copeland A.C."/>
            <person name="Dhillon B."/>
            <person name="Glaser F."/>
            <person name="Hesse C.N."/>
            <person name="Kosti I."/>
            <person name="LaButti K."/>
            <person name="Lindquist E.A."/>
            <person name="Lucas S."/>
            <person name="Salamov A.A."/>
            <person name="Bradshaw R.E."/>
            <person name="Ciuffetti L."/>
            <person name="Hamelin R.C."/>
            <person name="Kema G.H.J."/>
            <person name="Lawrence C."/>
            <person name="Scott J.A."/>
            <person name="Spatafora J.W."/>
            <person name="Turgeon B.G."/>
            <person name="de Wit P.J.G.M."/>
            <person name="Zhong S."/>
            <person name="Goodwin S.B."/>
            <person name="Grigoriev I.V."/>
        </authorList>
    </citation>
    <scope>NUCLEOTIDE SEQUENCE [LARGE SCALE GENOMIC DNA]</scope>
    <source>
        <strain evidence="9">28A</strain>
    </source>
</reference>
<dbReference type="RefSeq" id="XP_008024318.1">
    <property type="nucleotide sequence ID" value="XM_008026127.1"/>
</dbReference>
<dbReference type="PANTHER" id="PTHR31123">
    <property type="entry name" value="ACCUMULATION OF DYADS PROTEIN 2-RELATED"/>
    <property type="match status" value="1"/>
</dbReference>
<evidence type="ECO:0000256" key="5">
    <source>
        <dbReference type="ARBA" id="ARBA00023136"/>
    </source>
</evidence>
<dbReference type="InterPro" id="IPR000791">
    <property type="entry name" value="Gpr1/Fun34/SatP-like"/>
</dbReference>
<feature type="transmembrane region" description="Helical" evidence="7">
    <location>
        <begin position="182"/>
        <end position="205"/>
    </location>
</feature>
<evidence type="ECO:0000256" key="1">
    <source>
        <dbReference type="ARBA" id="ARBA00004141"/>
    </source>
</evidence>
<keyword evidence="3 7" id="KW-0812">Transmembrane</keyword>
<keyword evidence="4 7" id="KW-1133">Transmembrane helix</keyword>
<comment type="similarity">
    <text evidence="2">Belongs to the acetate uptake transporter (AceTr) (TC 2.A.96) family.</text>
</comment>
<dbReference type="GO" id="GO:0005886">
    <property type="term" value="C:plasma membrane"/>
    <property type="evidence" value="ECO:0007669"/>
    <property type="project" value="TreeGrafter"/>
</dbReference>
<evidence type="ECO:0000313" key="8">
    <source>
        <dbReference type="EMBL" id="EOA88302.1"/>
    </source>
</evidence>
<reference evidence="8 9" key="2">
    <citation type="journal article" date="2013" name="PLoS Genet.">
        <title>Comparative genome structure, secondary metabolite, and effector coding capacity across Cochliobolus pathogens.</title>
        <authorList>
            <person name="Condon B.J."/>
            <person name="Leng Y."/>
            <person name="Wu D."/>
            <person name="Bushley K.E."/>
            <person name="Ohm R.A."/>
            <person name="Otillar R."/>
            <person name="Martin J."/>
            <person name="Schackwitz W."/>
            <person name="Grimwood J."/>
            <person name="MohdZainudin N."/>
            <person name="Xue C."/>
            <person name="Wang R."/>
            <person name="Manning V.A."/>
            <person name="Dhillon B."/>
            <person name="Tu Z.J."/>
            <person name="Steffenson B.J."/>
            <person name="Salamov A."/>
            <person name="Sun H."/>
            <person name="Lowry S."/>
            <person name="LaButti K."/>
            <person name="Han J."/>
            <person name="Copeland A."/>
            <person name="Lindquist E."/>
            <person name="Barry K."/>
            <person name="Schmutz J."/>
            <person name="Baker S.E."/>
            <person name="Ciuffetti L.M."/>
            <person name="Grigoriev I.V."/>
            <person name="Zhong S."/>
            <person name="Turgeon B.G."/>
        </authorList>
    </citation>
    <scope>NUCLEOTIDE SEQUENCE [LARGE SCALE GENOMIC DNA]</scope>
    <source>
        <strain evidence="9">28A</strain>
    </source>
</reference>
<evidence type="ECO:0000256" key="3">
    <source>
        <dbReference type="ARBA" id="ARBA00022692"/>
    </source>
</evidence>
<feature type="region of interest" description="Disordered" evidence="6">
    <location>
        <begin position="1"/>
        <end position="25"/>
    </location>
</feature>
<keyword evidence="9" id="KW-1185">Reference proteome</keyword>
<proteinExistence type="inferred from homology"/>
<dbReference type="InterPro" id="IPR051633">
    <property type="entry name" value="AceTr"/>
</dbReference>
<protein>
    <submittedName>
        <fullName evidence="8">Uncharacterized protein</fullName>
    </submittedName>
</protein>
<feature type="transmembrane region" description="Helical" evidence="7">
    <location>
        <begin position="106"/>
        <end position="130"/>
    </location>
</feature>
<accession>R0KJW6</accession>
<keyword evidence="5 7" id="KW-0472">Membrane</keyword>
<dbReference type="Pfam" id="PF01184">
    <property type="entry name" value="Gpr1_Fun34_YaaH"/>
    <property type="match status" value="1"/>
</dbReference>
<comment type="subcellular location">
    <subcellularLocation>
        <location evidence="1">Membrane</location>
        <topology evidence="1">Multi-pass membrane protein</topology>
    </subcellularLocation>
</comment>
<evidence type="ECO:0000256" key="6">
    <source>
        <dbReference type="SAM" id="MobiDB-lite"/>
    </source>
</evidence>
<dbReference type="GeneID" id="19401499"/>
<dbReference type="AlphaFoldDB" id="R0KJW6"/>
<dbReference type="EMBL" id="KB908548">
    <property type="protein sequence ID" value="EOA88302.1"/>
    <property type="molecule type" value="Genomic_DNA"/>
</dbReference>